<feature type="compositionally biased region" description="Basic residues" evidence="1">
    <location>
        <begin position="2068"/>
        <end position="2078"/>
    </location>
</feature>
<dbReference type="PANTHER" id="PTHR21538:SF23">
    <property type="entry name" value="ANILLIN"/>
    <property type="match status" value="1"/>
</dbReference>
<dbReference type="EMBL" id="BTRK01000006">
    <property type="protein sequence ID" value="GMR59491.1"/>
    <property type="molecule type" value="Genomic_DNA"/>
</dbReference>
<feature type="compositionally biased region" description="Polar residues" evidence="1">
    <location>
        <begin position="765"/>
        <end position="779"/>
    </location>
</feature>
<feature type="compositionally biased region" description="Polar residues" evidence="1">
    <location>
        <begin position="17"/>
        <end position="29"/>
    </location>
</feature>
<feature type="region of interest" description="Disordered" evidence="1">
    <location>
        <begin position="1790"/>
        <end position="1823"/>
    </location>
</feature>
<organism evidence="3 4">
    <name type="scientific">Pristionchus mayeri</name>
    <dbReference type="NCBI Taxonomy" id="1317129"/>
    <lineage>
        <taxon>Eukaryota</taxon>
        <taxon>Metazoa</taxon>
        <taxon>Ecdysozoa</taxon>
        <taxon>Nematoda</taxon>
        <taxon>Chromadorea</taxon>
        <taxon>Rhabditida</taxon>
        <taxon>Rhabditina</taxon>
        <taxon>Diplogasteromorpha</taxon>
        <taxon>Diplogasteroidea</taxon>
        <taxon>Neodiplogasteridae</taxon>
        <taxon>Pristionchus</taxon>
    </lineage>
</organism>
<dbReference type="Pfam" id="PF08174">
    <property type="entry name" value="Anillin"/>
    <property type="match status" value="1"/>
</dbReference>
<feature type="compositionally biased region" description="Basic residues" evidence="1">
    <location>
        <begin position="1"/>
        <end position="12"/>
    </location>
</feature>
<feature type="region of interest" description="Disordered" evidence="1">
    <location>
        <begin position="947"/>
        <end position="998"/>
    </location>
</feature>
<dbReference type="CDD" id="cd01263">
    <property type="entry name" value="PH_anillin"/>
    <property type="match status" value="1"/>
</dbReference>
<feature type="compositionally biased region" description="Basic and acidic residues" evidence="1">
    <location>
        <begin position="1889"/>
        <end position="1908"/>
    </location>
</feature>
<feature type="compositionally biased region" description="Basic and acidic residues" evidence="1">
    <location>
        <begin position="1744"/>
        <end position="1753"/>
    </location>
</feature>
<feature type="region of interest" description="Disordered" evidence="1">
    <location>
        <begin position="384"/>
        <end position="408"/>
    </location>
</feature>
<dbReference type="GO" id="GO:0000915">
    <property type="term" value="P:actomyosin contractile ring assembly"/>
    <property type="evidence" value="ECO:0007669"/>
    <property type="project" value="TreeGrafter"/>
</dbReference>
<feature type="compositionally biased region" description="Basic and acidic residues" evidence="1">
    <location>
        <begin position="1062"/>
        <end position="1071"/>
    </location>
</feature>
<feature type="compositionally biased region" description="Polar residues" evidence="1">
    <location>
        <begin position="1011"/>
        <end position="1031"/>
    </location>
</feature>
<dbReference type="InterPro" id="IPR001849">
    <property type="entry name" value="PH_domain"/>
</dbReference>
<feature type="region of interest" description="Disordered" evidence="1">
    <location>
        <begin position="1675"/>
        <end position="1702"/>
    </location>
</feature>
<feature type="compositionally biased region" description="Polar residues" evidence="1">
    <location>
        <begin position="2084"/>
        <end position="2103"/>
    </location>
</feature>
<dbReference type="SUPFAM" id="SSF50729">
    <property type="entry name" value="PH domain-like"/>
    <property type="match status" value="1"/>
</dbReference>
<feature type="region of interest" description="Disordered" evidence="1">
    <location>
        <begin position="2012"/>
        <end position="2036"/>
    </location>
</feature>
<feature type="domain" description="PH" evidence="2">
    <location>
        <begin position="2558"/>
        <end position="2673"/>
    </location>
</feature>
<feature type="region of interest" description="Disordered" evidence="1">
    <location>
        <begin position="1869"/>
        <end position="1953"/>
    </location>
</feature>
<gene>
    <name evidence="3" type="ORF">PMAYCL1PPCAC_29686</name>
</gene>
<feature type="compositionally biased region" description="Polar residues" evidence="1">
    <location>
        <begin position="2241"/>
        <end position="2251"/>
    </location>
</feature>
<feature type="region of interest" description="Disordered" evidence="1">
    <location>
        <begin position="424"/>
        <end position="448"/>
    </location>
</feature>
<feature type="compositionally biased region" description="Basic and acidic residues" evidence="1">
    <location>
        <begin position="954"/>
        <end position="966"/>
    </location>
</feature>
<evidence type="ECO:0000259" key="2">
    <source>
        <dbReference type="PROSITE" id="PS50003"/>
    </source>
</evidence>
<feature type="region of interest" description="Disordered" evidence="1">
    <location>
        <begin position="1011"/>
        <end position="1036"/>
    </location>
</feature>
<feature type="compositionally biased region" description="Basic and acidic residues" evidence="1">
    <location>
        <begin position="973"/>
        <end position="998"/>
    </location>
</feature>
<feature type="compositionally biased region" description="Polar residues" evidence="1">
    <location>
        <begin position="1418"/>
        <end position="1437"/>
    </location>
</feature>
<evidence type="ECO:0000256" key="1">
    <source>
        <dbReference type="SAM" id="MobiDB-lite"/>
    </source>
</evidence>
<feature type="compositionally biased region" description="Basic residues" evidence="1">
    <location>
        <begin position="1930"/>
        <end position="1942"/>
    </location>
</feature>
<dbReference type="InterPro" id="IPR012966">
    <property type="entry name" value="AHD"/>
</dbReference>
<dbReference type="Proteomes" id="UP001328107">
    <property type="component" value="Unassembled WGS sequence"/>
</dbReference>
<protein>
    <recommendedName>
        <fullName evidence="2">PH domain-containing protein</fullName>
    </recommendedName>
</protein>
<feature type="compositionally biased region" description="Polar residues" evidence="1">
    <location>
        <begin position="825"/>
        <end position="841"/>
    </location>
</feature>
<feature type="region of interest" description="Disordered" evidence="1">
    <location>
        <begin position="1112"/>
        <end position="1157"/>
    </location>
</feature>
<dbReference type="Pfam" id="PF00169">
    <property type="entry name" value="PH"/>
    <property type="match status" value="1"/>
</dbReference>
<evidence type="ECO:0000313" key="4">
    <source>
        <dbReference type="Proteomes" id="UP001328107"/>
    </source>
</evidence>
<dbReference type="InterPro" id="IPR051364">
    <property type="entry name" value="Cytokinesis/Rho-signaling"/>
</dbReference>
<dbReference type="InterPro" id="IPR011993">
    <property type="entry name" value="PH-like_dom_sf"/>
</dbReference>
<sequence>MAKGKRNNKRGRGGGAQNTTNDSDANLSNIAHDGSGDVRNHKGFSTGAFGTSDIDGSGLETELMPERSEMDNFENNDFRREVHIPARSRTSSLGADVNEGFPNPTDYPIDAFGQHSQSSVRSRTSINNYEKMHRMSQLSIQTNQDEFVLVPGSGGHDGHASVRSMRSQVSRQSANVGMSSRDDILTEGDETGGDELEEEGMRVRLGSRASQLSRGSAMGAAVEVPVKDESETHFHSRHRNENVNAEWETNQISLHSRGGDGWEQAGGGFDGDAIGAPGQLSRHASRISVMSHSSNIVGDDGFGETHEYGIRTPLHHESRRSVASHRSDIIGETGHVVGSKFVKVEGFGRTTQPHHASKLSVYSSVSRGDVIPPDEDEWREQIESPFGMPENGPSRDSRGPSRSASKTNVKYEVGVGDEWDNNEQVFGGGGVSHASRHSLRDDYGSKTSYHSSKVSIQSLAGGDAGIVPLSSSRPQSVIASRASLFSHSAGDHGFGIKETHHASRASIRSQVYGEEEEADTMPFHASRPPSVHASRASLHSHSAGGRGFSSRVPSHHTSRASIHSHVYDERGEVDEGGRMMITEEEERGRTSRTSTRSHLSCIACADDEETEGVAEDKYGLPQIGDEIEVPAEAMEEWGEDEGMMENGEYREASHAAGMHSIAGRSHHTSRLSMRSNVDALDEKDDGGYGLECGAFGGSTAPSPAIRLSRASLNEPPTMDWNHNSMGSLNGEAELGEGKELRVPSHHTSKMSLRSMRGQMKEDATVQSALSHNSIHSHQSAPRDRRFSSRSTQDVAEWGETVNDEEEEGFDVHGEYRDECDGGMSRGTSHRSIYSTRSSKAGEQTEENLLQARINRSREPSLASLGDGPYIPPKEGWHSSALSVKSSNEEEGKNRSRRHSRRSSVHLVGTGIDLIEEVVLPINLPIPKPRSRSASIASRQSFEGVAFADQPELYSHPDDRFGGDKSIEGMPFRRTAEHEKTPQPESKRGSKVCRHSESEDELRALASSCSVSHTSVVDNTPPNSAGFQTPRSRNSRESYLGTAEISMPSPSPFNQTQFRRDEYEAHKEREARCSMTSFLPFSPSSQDKSEMATQTGDTIARAAGQRFELHYGGEDFTTLSTKPRGVSSGEMPPSARSSSHSVGPHPPLSSPPHKEETMCTRVHYQPMGKEEKREIASLYDHGDTGGQRDDVATKWLSNSSSQFTPLPIYDMRYVEEHESRSMRSASKTTTTSSASSSTLKYATATSSYVDHLRPVQPCLATTNVAGNGGSRERMEMATCSGGYYRESKEESLFSPSKGTVAQKAAAFKQKEEAERNATGTQGNTPVYKTLLQQNLTRPVTREVPIEMVRGEEIVVPPQKEQQQTKVVNVEIKRATSSVGVRPIHQTGYVHIERPKMNNSFERNRHPAAAVLNSMLTARANSPRSEDNTPLSRLPSNVGGTSGGYLPSHSTGFVPPAPPLPPIEKSIRGMMTSPTSGGYQRSIRPLASEDATFHYELKHDLSNQQMEKRTNEGISKDEQSVLSRVGAMRADVSPRGRVPLRQPLRSREAERAYSNYHESMCAPSIPLTSAPKPFTPSSPYRLAALGKQQQVVGAFRAQQVPNAPLKKKPEEMESQRAVTLSEKERKGEMVVGPAERNRYTGSTIRRAIPQRGHIRNLAAAFDNEQIKADREVSVIDPQDESVQRRASTAATSSGRGMGGSMSSAASSIHVFASQSEGRRENEGRQDAVYRVPVNVQQTGTTTSGSTREEEYERMRGSGYNERSIHEWQTANEEQMREAWSGRDQDEEELCLDSESDRPPSMHSGRVRGGIPSDVLRTSTPLAGVKNDPRSLARALEKIPSIRGDGTLGRGRGAIRGVRTGGVLALASRFEKAAEEESEKARSASMTPRIRRREERRVEGEDTEDRREAAARRLSRGVGGVERLEREREKRRSQSAHAAARKRRSSSTSDSGEEAMMREMEAVERIAREEILKKEREEMRERKAMKATNMNEVRRPSEEERKIDEMFHGLLESQDSHSAGERGTVASSRGTMSGGESVRTERQEMHVNHPLHSQQHQLQHQHYQYQQKYREHHQHQHHHYQSHLQSVTHESTAPHLQSIPSQKQSTNYMASHLHPIGANGGLEYGVSRRESTHTQHTTTQSSVATGLVHSPSVYREKGRALRGDMPTTLNGSMMMQLPEGGRAATMGGIEQANMTASSPHFSPVNIRGPETAGQRVATYESRDGRNPVRVPSRQVRPYALATSTPMGTVQSSARGGTMEEVPPDAVEDDSFLSTISGESRGSAVARSPANQAEYRKQISRLQTVQSMEEEKISITSKALAHARKKQNPNNELAAQRTILLARLRVAALKRELQRLSALAIVRNPPPPVNKSVLGAMDISDITLHLNRNLCARPSDGGSCSFGFIVVLKCGVEVEATAPVCLLVPQRPTGIKVVHFPEHLRFSNLPVDFTIRLEVYVMKLREPKEESCTALLATKARNLLGPGTRRAAITAGPGGSTGSGGSPSAVNGELPIGELVRCGNTALDRDSVGSMRLYLDAPEYPLEGTIELASSYRCSRLPSSVEVDLRGFLTMYKVVGGYGSWVRYWAVLRRGIINFWKYPDDEQLDRGGPVASADLSKCTDGEIVPASREICTRQFAFSIDMLVATTPSIVEKKRVLLAADTREQLKAWLSALNETLAAIRA</sequence>
<feature type="region of interest" description="Disordered" evidence="1">
    <location>
        <begin position="1736"/>
        <end position="1756"/>
    </location>
</feature>
<proteinExistence type="predicted"/>
<accession>A0AAN5IEF2</accession>
<feature type="region of interest" description="Disordered" evidence="1">
    <location>
        <begin position="1"/>
        <end position="59"/>
    </location>
</feature>
<feature type="region of interest" description="Disordered" evidence="1">
    <location>
        <begin position="1418"/>
        <end position="1477"/>
    </location>
</feature>
<feature type="region of interest" description="Disordered" evidence="1">
    <location>
        <begin position="2068"/>
        <end position="2103"/>
    </location>
</feature>
<dbReference type="SMART" id="SM00233">
    <property type="entry name" value="PH"/>
    <property type="match status" value="1"/>
</dbReference>
<feature type="compositionally biased region" description="Low complexity" evidence="1">
    <location>
        <begin position="530"/>
        <end position="543"/>
    </location>
</feature>
<dbReference type="PANTHER" id="PTHR21538">
    <property type="entry name" value="ANILLIN/RHOTEKIN RTKN"/>
    <property type="match status" value="1"/>
</dbReference>
<feature type="region of interest" description="Disordered" evidence="1">
    <location>
        <begin position="166"/>
        <end position="194"/>
    </location>
</feature>
<dbReference type="GO" id="GO:0000281">
    <property type="term" value="P:mitotic cytokinesis"/>
    <property type="evidence" value="ECO:0007669"/>
    <property type="project" value="TreeGrafter"/>
</dbReference>
<feature type="region of interest" description="Disordered" evidence="1">
    <location>
        <begin position="765"/>
        <end position="796"/>
    </location>
</feature>
<dbReference type="PROSITE" id="PS50003">
    <property type="entry name" value="PH_DOMAIN"/>
    <property type="match status" value="1"/>
</dbReference>
<feature type="compositionally biased region" description="Acidic residues" evidence="1">
    <location>
        <begin position="185"/>
        <end position="194"/>
    </location>
</feature>
<evidence type="ECO:0000313" key="3">
    <source>
        <dbReference type="EMBL" id="GMR59491.1"/>
    </source>
</evidence>
<dbReference type="Gene3D" id="2.30.29.30">
    <property type="entry name" value="Pleckstrin-homology domain (PH domain)/Phosphotyrosine-binding domain (PTB)"/>
    <property type="match status" value="1"/>
</dbReference>
<feature type="compositionally biased region" description="Low complexity" evidence="1">
    <location>
        <begin position="1683"/>
        <end position="1702"/>
    </location>
</feature>
<dbReference type="GO" id="GO:0031106">
    <property type="term" value="P:septin ring organization"/>
    <property type="evidence" value="ECO:0007669"/>
    <property type="project" value="TreeGrafter"/>
</dbReference>
<feature type="compositionally biased region" description="Basic and acidic residues" evidence="1">
    <location>
        <begin position="1869"/>
        <end position="1879"/>
    </location>
</feature>
<feature type="region of interest" description="Disordered" evidence="1">
    <location>
        <begin position="499"/>
        <end position="560"/>
    </location>
</feature>
<feature type="compositionally biased region" description="Polar residues" evidence="1">
    <location>
        <begin position="1073"/>
        <end position="1093"/>
    </location>
</feature>
<feature type="region of interest" description="Disordered" evidence="1">
    <location>
        <begin position="1062"/>
        <end position="1093"/>
    </location>
</feature>
<feature type="region of interest" description="Disordered" evidence="1">
    <location>
        <begin position="814"/>
        <end position="903"/>
    </location>
</feature>
<dbReference type="InterPro" id="IPR037840">
    <property type="entry name" value="PH_Anillin"/>
</dbReference>
<name>A0AAN5IEF2_9BILA</name>
<comment type="caution">
    <text evidence="3">The sequence shown here is derived from an EMBL/GenBank/DDBJ whole genome shotgun (WGS) entry which is preliminary data.</text>
</comment>
<dbReference type="GO" id="GO:0005826">
    <property type="term" value="C:actomyosin contractile ring"/>
    <property type="evidence" value="ECO:0007669"/>
    <property type="project" value="TreeGrafter"/>
</dbReference>
<feature type="compositionally biased region" description="Basic residues" evidence="1">
    <location>
        <begin position="894"/>
        <end position="903"/>
    </location>
</feature>
<feature type="compositionally biased region" description="Basic and acidic residues" evidence="1">
    <location>
        <begin position="1919"/>
        <end position="1929"/>
    </location>
</feature>
<reference evidence="4" key="1">
    <citation type="submission" date="2022-10" db="EMBL/GenBank/DDBJ databases">
        <title>Genome assembly of Pristionchus species.</title>
        <authorList>
            <person name="Yoshida K."/>
            <person name="Sommer R.J."/>
        </authorList>
    </citation>
    <scope>NUCLEOTIDE SEQUENCE [LARGE SCALE GENOMIC DNA]</scope>
    <source>
        <strain evidence="4">RS5460</strain>
    </source>
</reference>
<feature type="region of interest" description="Disordered" evidence="1">
    <location>
        <begin position="1598"/>
        <end position="1627"/>
    </location>
</feature>
<keyword evidence="4" id="KW-1185">Reference proteome</keyword>
<feature type="region of interest" description="Disordered" evidence="1">
    <location>
        <begin position="2241"/>
        <end position="2261"/>
    </location>
</feature>